<comment type="caution">
    <text evidence="1">The sequence shown here is derived from an EMBL/GenBank/DDBJ whole genome shotgun (WGS) entry which is preliminary data.</text>
</comment>
<gene>
    <name evidence="1" type="ORF">BROSI_A1007</name>
</gene>
<name>A0ABQ0JV62_9BACT</name>
<proteinExistence type="predicted"/>
<accession>A0ABQ0JV62</accession>
<sequence length="80" mass="9172">MLATAVCAAKRGKFCKEIGKFIIPFGLGYSQGKGVIVYGDEEVWKFWKDSKRNYKESNNKEVNKEIITGMYQPKSILKDF</sequence>
<reference evidence="2" key="1">
    <citation type="journal article" date="2015" name="Genome Announc.">
        <title>Draft Genome Sequence of an Anaerobic Ammonium-Oxidizing Bacterium, "Candidatus Brocadia sinica".</title>
        <authorList>
            <person name="Oshiki M."/>
            <person name="Shinyako-Hata K."/>
            <person name="Satoh H."/>
            <person name="Okabe S."/>
        </authorList>
    </citation>
    <scope>NUCLEOTIDE SEQUENCE [LARGE SCALE GENOMIC DNA]</scope>
    <source>
        <strain evidence="2">JPN1</strain>
    </source>
</reference>
<keyword evidence="2" id="KW-1185">Reference proteome</keyword>
<evidence type="ECO:0000313" key="2">
    <source>
        <dbReference type="Proteomes" id="UP000032309"/>
    </source>
</evidence>
<dbReference type="Proteomes" id="UP000032309">
    <property type="component" value="Unassembled WGS sequence"/>
</dbReference>
<evidence type="ECO:0000313" key="1">
    <source>
        <dbReference type="EMBL" id="GAN32492.1"/>
    </source>
</evidence>
<protein>
    <submittedName>
        <fullName evidence="1">Reverse gyrase</fullName>
    </submittedName>
</protein>
<dbReference type="EMBL" id="BAFN01000001">
    <property type="protein sequence ID" value="GAN32492.1"/>
    <property type="molecule type" value="Genomic_DNA"/>
</dbReference>
<organism evidence="1 2">
    <name type="scientific">Candidatus Brocadia sinica JPN1</name>
    <dbReference type="NCBI Taxonomy" id="1197129"/>
    <lineage>
        <taxon>Bacteria</taxon>
        <taxon>Pseudomonadati</taxon>
        <taxon>Planctomycetota</taxon>
        <taxon>Candidatus Brocadiia</taxon>
        <taxon>Candidatus Brocadiales</taxon>
        <taxon>Candidatus Brocadiaceae</taxon>
        <taxon>Candidatus Brocadia</taxon>
    </lineage>
</organism>